<comment type="caution">
    <text evidence="2">The sequence shown here is derived from an EMBL/GenBank/DDBJ whole genome shotgun (WGS) entry which is preliminary data.</text>
</comment>
<evidence type="ECO:0000313" key="3">
    <source>
        <dbReference type="Proteomes" id="UP000315295"/>
    </source>
</evidence>
<dbReference type="EMBL" id="VIEB01000055">
    <property type="protein sequence ID" value="TQE09551.1"/>
    <property type="molecule type" value="Genomic_DNA"/>
</dbReference>
<organism evidence="2 3">
    <name type="scientific">Malus baccata</name>
    <name type="common">Siberian crab apple</name>
    <name type="synonym">Pyrus baccata</name>
    <dbReference type="NCBI Taxonomy" id="106549"/>
    <lineage>
        <taxon>Eukaryota</taxon>
        <taxon>Viridiplantae</taxon>
        <taxon>Streptophyta</taxon>
        <taxon>Embryophyta</taxon>
        <taxon>Tracheophyta</taxon>
        <taxon>Spermatophyta</taxon>
        <taxon>Magnoliopsida</taxon>
        <taxon>eudicotyledons</taxon>
        <taxon>Gunneridae</taxon>
        <taxon>Pentapetalae</taxon>
        <taxon>rosids</taxon>
        <taxon>fabids</taxon>
        <taxon>Rosales</taxon>
        <taxon>Rosaceae</taxon>
        <taxon>Amygdaloideae</taxon>
        <taxon>Maleae</taxon>
        <taxon>Malus</taxon>
    </lineage>
</organism>
<gene>
    <name evidence="2" type="ORF">C1H46_004770</name>
</gene>
<evidence type="ECO:0000256" key="1">
    <source>
        <dbReference type="SAM" id="MobiDB-lite"/>
    </source>
</evidence>
<protein>
    <submittedName>
        <fullName evidence="2">Uncharacterized protein</fullName>
    </submittedName>
</protein>
<proteinExistence type="predicted"/>
<keyword evidence="3" id="KW-1185">Reference proteome</keyword>
<sequence>MTQLNNCDLLIMKGDNLLPEQRKKTGQRGHHRSASQTKGVRIRDRAHRKKCGWTTSASINKRHTLPRAQIGESGRSPVDTVSRNVSCGRTRCKFCSLRLLLKFCSSSRSSGINFCTVERVLTMHRFQKSALLYCYNL</sequence>
<reference evidence="2 3" key="1">
    <citation type="journal article" date="2019" name="G3 (Bethesda)">
        <title>Sequencing of a Wild Apple (Malus baccata) Genome Unravels the Differences Between Cultivated and Wild Apple Species Regarding Disease Resistance and Cold Tolerance.</title>
        <authorList>
            <person name="Chen X."/>
        </authorList>
    </citation>
    <scope>NUCLEOTIDE SEQUENCE [LARGE SCALE GENOMIC DNA]</scope>
    <source>
        <strain evidence="3">cv. Shandingzi</strain>
        <tissue evidence="2">Leaves</tissue>
    </source>
</reference>
<feature type="region of interest" description="Disordered" evidence="1">
    <location>
        <begin position="18"/>
        <end position="52"/>
    </location>
</feature>
<name>A0A540NEV6_MALBA</name>
<feature type="compositionally biased region" description="Basic residues" evidence="1">
    <location>
        <begin position="24"/>
        <end position="33"/>
    </location>
</feature>
<accession>A0A540NEV6</accession>
<evidence type="ECO:0000313" key="2">
    <source>
        <dbReference type="EMBL" id="TQE09551.1"/>
    </source>
</evidence>
<dbReference type="AlphaFoldDB" id="A0A540NEV6"/>
<dbReference type="Proteomes" id="UP000315295">
    <property type="component" value="Unassembled WGS sequence"/>
</dbReference>